<accession>A0ACC0RIQ0</accession>
<reference evidence="1" key="1">
    <citation type="submission" date="2022-06" db="EMBL/GenBank/DDBJ databases">
        <title>Fusarium solani species complex genomes reveal bases of compartmentalisation and animal pathogenesis.</title>
        <authorList>
            <person name="Tsai I.J."/>
        </authorList>
    </citation>
    <scope>NUCLEOTIDE SEQUENCE</scope>
    <source>
        <strain evidence="1">Fu6.1</strain>
    </source>
</reference>
<comment type="caution">
    <text evidence="1">The sequence shown here is derived from an EMBL/GenBank/DDBJ whole genome shotgun (WGS) entry which is preliminary data.</text>
</comment>
<keyword evidence="2" id="KW-1185">Reference proteome</keyword>
<proteinExistence type="predicted"/>
<sequence length="440" mass="49903">MEPDTRANTSFEKDVSKTKETTPKSKNRSSSLLMISSGFTFLAALPQRSTTSSSFRSSSRLALDFSLVGQDLPDEFYESHFNTLLKNVYSLVQRVFCPRDNAQAPKVSPWLREYSNEFLQYVKLVAHPDVRAGKWGRLLSDKAERTCLLTAIIFKVLETKVLSCLLFGADSEHEKLLDSFDTALRDAEGFKRTKLRAHMNRMYLIGQIPPCFWNRVDELCAQTLALLLPAYAYAAEFQGHQPTPVRKLHQALHDVIAYAGWINVHISMVPAIFSFNWVQPGEPFGLSQINLCQEAYISSKAAAQRYQERLRKRRPGAPVLNSRARVKISVTPEITRDKDVSKSIGTPGTTSCKILQAHVVYYEGLQLDSDEKRVFVSLPEYIRRLREQVCMPRGAAIVIMLLVLLCLWVFLTPSGHRAWEGTRSWVYPRPSIVEPDPTKT</sequence>
<name>A0ACC0RIQ0_9HYPO</name>
<evidence type="ECO:0000313" key="2">
    <source>
        <dbReference type="Proteomes" id="UP001065298"/>
    </source>
</evidence>
<organism evidence="1 2">
    <name type="scientific">Fusarium keratoplasticum</name>
    <dbReference type="NCBI Taxonomy" id="1328300"/>
    <lineage>
        <taxon>Eukaryota</taxon>
        <taxon>Fungi</taxon>
        <taxon>Dikarya</taxon>
        <taxon>Ascomycota</taxon>
        <taxon>Pezizomycotina</taxon>
        <taxon>Sordariomycetes</taxon>
        <taxon>Hypocreomycetidae</taxon>
        <taxon>Hypocreales</taxon>
        <taxon>Nectriaceae</taxon>
        <taxon>Fusarium</taxon>
        <taxon>Fusarium solani species complex</taxon>
    </lineage>
</organism>
<gene>
    <name evidence="1" type="ORF">NCS57_00160400</name>
</gene>
<dbReference type="Proteomes" id="UP001065298">
    <property type="component" value="Chromosome 1"/>
</dbReference>
<evidence type="ECO:0000313" key="1">
    <source>
        <dbReference type="EMBL" id="KAI8684929.1"/>
    </source>
</evidence>
<dbReference type="EMBL" id="CM046503">
    <property type="protein sequence ID" value="KAI8684929.1"/>
    <property type="molecule type" value="Genomic_DNA"/>
</dbReference>
<protein>
    <submittedName>
        <fullName evidence="1">Uncharacterized protein</fullName>
    </submittedName>
</protein>